<evidence type="ECO:0000313" key="2">
    <source>
        <dbReference type="Proteomes" id="UP000002964"/>
    </source>
</evidence>
<evidence type="ECO:0008006" key="3">
    <source>
        <dbReference type="Google" id="ProtNLM"/>
    </source>
</evidence>
<organism evidence="1 2">
    <name type="scientific">Thiorhodovibrio frisius</name>
    <dbReference type="NCBI Taxonomy" id="631362"/>
    <lineage>
        <taxon>Bacteria</taxon>
        <taxon>Pseudomonadati</taxon>
        <taxon>Pseudomonadota</taxon>
        <taxon>Gammaproteobacteria</taxon>
        <taxon>Chromatiales</taxon>
        <taxon>Chromatiaceae</taxon>
        <taxon>Thiorhodovibrio</taxon>
    </lineage>
</organism>
<protein>
    <recommendedName>
        <fullName evidence="3">Sulfotransferase family protein</fullName>
    </recommendedName>
</protein>
<gene>
    <name evidence="1" type="ORF">Thi970DRAFT_02497</name>
</gene>
<dbReference type="STRING" id="631362.Thi970DRAFT_02497"/>
<dbReference type="AlphaFoldDB" id="H8YZW7"/>
<sequence>MLSTPFAQSDRLLVLLSPPRSFSSVISTMIGQHPQIYGFPELHLFIGDTLEEVLDKEYRAGNFFGPHGLSRAIAQIEFGYQTQGTVARAIGWLYERRHWTTKALMDHMLARVAPRLGMEKSPVTSVQRLNIERAWTYYPKSFFLHVTRHPVSSRSSMIEWLKENRPRDTTDRVDTLLSWYRIHHNILEFTRTLPPGQSLMVKGEELLSSPDRYLFQIAEWLGLRTDADAITAMKHPEHSPYAYIGPALAEGGNDNKFLRNPALQHRQFLEPSLAEFLSEERIDWGSQSRQLGGEDKKIAKERLIEEISSLTHRLGYC</sequence>
<name>H8YZW7_9GAMM</name>
<dbReference type="eggNOG" id="COG1502">
    <property type="taxonomic scope" value="Bacteria"/>
</dbReference>
<dbReference type="Pfam" id="PF13469">
    <property type="entry name" value="Sulfotransfer_3"/>
    <property type="match status" value="1"/>
</dbReference>
<dbReference type="Proteomes" id="UP000002964">
    <property type="component" value="Unassembled WGS sequence"/>
</dbReference>
<reference evidence="1 2" key="2">
    <citation type="submission" date="2011-11" db="EMBL/GenBank/DDBJ databases">
        <authorList>
            <consortium name="US DOE Joint Genome Institute"/>
            <person name="Lucas S."/>
            <person name="Han J."/>
            <person name="Lapidus A."/>
            <person name="Cheng J.-F."/>
            <person name="Goodwin L."/>
            <person name="Pitluck S."/>
            <person name="Peters L."/>
            <person name="Ovchinnikova G."/>
            <person name="Zhang X."/>
            <person name="Detter J.C."/>
            <person name="Han C."/>
            <person name="Tapia R."/>
            <person name="Land M."/>
            <person name="Hauser L."/>
            <person name="Kyrpides N."/>
            <person name="Ivanova N."/>
            <person name="Pagani I."/>
            <person name="Vogl K."/>
            <person name="Liu Z."/>
            <person name="Overmann J."/>
            <person name="Frigaard N.-U."/>
            <person name="Bryant D."/>
            <person name="Woyke T."/>
        </authorList>
    </citation>
    <scope>NUCLEOTIDE SEQUENCE [LARGE SCALE GENOMIC DNA]</scope>
    <source>
        <strain evidence="1 2">970</strain>
    </source>
</reference>
<dbReference type="HOGENOM" id="CLU_924034_0_0_6"/>
<accession>H8YZW7</accession>
<keyword evidence="2" id="KW-1185">Reference proteome</keyword>
<dbReference type="EMBL" id="JH603169">
    <property type="protein sequence ID" value="EIC22244.1"/>
    <property type="molecule type" value="Genomic_DNA"/>
</dbReference>
<reference evidence="2" key="1">
    <citation type="submission" date="2011-06" db="EMBL/GenBank/DDBJ databases">
        <authorList>
            <consortium name="US DOE Joint Genome Institute (JGI-PGF)"/>
            <person name="Lucas S."/>
            <person name="Han J."/>
            <person name="Lapidus A."/>
            <person name="Cheng J.-F."/>
            <person name="Goodwin L."/>
            <person name="Pitluck S."/>
            <person name="Peters L."/>
            <person name="Land M.L."/>
            <person name="Hauser L."/>
            <person name="Vogl K."/>
            <person name="Liu Z."/>
            <person name="Overmann J."/>
            <person name="Frigaard N.-U."/>
            <person name="Bryant D.A."/>
            <person name="Woyke T.J."/>
        </authorList>
    </citation>
    <scope>NUCLEOTIDE SEQUENCE [LARGE SCALE GENOMIC DNA]</scope>
    <source>
        <strain evidence="2">970</strain>
    </source>
</reference>
<proteinExistence type="predicted"/>
<dbReference type="Gene3D" id="3.40.50.300">
    <property type="entry name" value="P-loop containing nucleotide triphosphate hydrolases"/>
    <property type="match status" value="1"/>
</dbReference>
<dbReference type="SUPFAM" id="SSF52540">
    <property type="entry name" value="P-loop containing nucleoside triphosphate hydrolases"/>
    <property type="match status" value="1"/>
</dbReference>
<dbReference type="InterPro" id="IPR027417">
    <property type="entry name" value="P-loop_NTPase"/>
</dbReference>
<evidence type="ECO:0000313" key="1">
    <source>
        <dbReference type="EMBL" id="EIC22244.1"/>
    </source>
</evidence>